<feature type="transmembrane region" description="Helical" evidence="5">
    <location>
        <begin position="35"/>
        <end position="55"/>
    </location>
</feature>
<dbReference type="eggNOG" id="COG3275">
    <property type="taxonomic scope" value="Bacteria"/>
</dbReference>
<dbReference type="InterPro" id="IPR004358">
    <property type="entry name" value="Sig_transdc_His_kin-like_C"/>
</dbReference>
<reference evidence="7 8" key="1">
    <citation type="submission" date="2012-01" db="EMBL/GenBank/DDBJ databases">
        <title>Complete sequence of Desulfotomaculum gibsoniae DSM 7213.</title>
        <authorList>
            <consortium name="US DOE Joint Genome Institute"/>
            <person name="Lucas S."/>
            <person name="Han J."/>
            <person name="Lapidus A."/>
            <person name="Cheng J.-F."/>
            <person name="Goodwin L."/>
            <person name="Pitluck S."/>
            <person name="Peters L."/>
            <person name="Ovchinnikova G."/>
            <person name="Teshima H."/>
            <person name="Detter J.C."/>
            <person name="Han C."/>
            <person name="Tapia R."/>
            <person name="Land M."/>
            <person name="Hauser L."/>
            <person name="Kyrpides N."/>
            <person name="Ivanova N."/>
            <person name="Pagani I."/>
            <person name="Parshina S."/>
            <person name="Plugge C."/>
            <person name="Muyzer G."/>
            <person name="Kuever J."/>
            <person name="Ivanova A."/>
            <person name="Nazina T."/>
            <person name="Klenk H.-P."/>
            <person name="Brambilla E."/>
            <person name="Spring S."/>
            <person name="Stams A.F."/>
            <person name="Woyke T."/>
        </authorList>
    </citation>
    <scope>NUCLEOTIDE SEQUENCE [LARGE SCALE GENOMIC DNA]</scope>
    <source>
        <strain evidence="7 8">DSM 7213</strain>
    </source>
</reference>
<keyword evidence="5" id="KW-0472">Membrane</keyword>
<evidence type="ECO:0000256" key="1">
    <source>
        <dbReference type="ARBA" id="ARBA00000085"/>
    </source>
</evidence>
<dbReference type="STRING" id="767817.Desgi_2131"/>
<dbReference type="AlphaFoldDB" id="R4KG52"/>
<keyword evidence="3" id="KW-0418">Kinase</keyword>
<dbReference type="Proteomes" id="UP000013520">
    <property type="component" value="Chromosome"/>
</dbReference>
<keyword evidence="4" id="KW-0902">Two-component regulatory system</keyword>
<dbReference type="Gene3D" id="3.30.565.10">
    <property type="entry name" value="Histidine kinase-like ATPase, C-terminal domain"/>
    <property type="match status" value="1"/>
</dbReference>
<dbReference type="EC" id="2.7.13.3" evidence="2"/>
<dbReference type="PRINTS" id="PR00344">
    <property type="entry name" value="BCTRLSENSOR"/>
</dbReference>
<dbReference type="SUPFAM" id="SSF55874">
    <property type="entry name" value="ATPase domain of HSP90 chaperone/DNA topoisomerase II/histidine kinase"/>
    <property type="match status" value="1"/>
</dbReference>
<dbReference type="GO" id="GO:0000155">
    <property type="term" value="F:phosphorelay sensor kinase activity"/>
    <property type="evidence" value="ECO:0007669"/>
    <property type="project" value="InterPro"/>
</dbReference>
<dbReference type="SMART" id="SM00065">
    <property type="entry name" value="GAF"/>
    <property type="match status" value="1"/>
</dbReference>
<dbReference type="SMART" id="SM00387">
    <property type="entry name" value="HATPase_c"/>
    <property type="match status" value="1"/>
</dbReference>
<dbReference type="HOGENOM" id="CLU_020473_3_0_9"/>
<keyword evidence="5" id="KW-1133">Transmembrane helix</keyword>
<evidence type="ECO:0000259" key="6">
    <source>
        <dbReference type="PROSITE" id="PS50109"/>
    </source>
</evidence>
<dbReference type="InterPro" id="IPR050640">
    <property type="entry name" value="Bact_2-comp_sensor_kinase"/>
</dbReference>
<dbReference type="Pfam" id="PF15714">
    <property type="entry name" value="SpoVT_C"/>
    <property type="match status" value="1"/>
</dbReference>
<dbReference type="SUPFAM" id="SSF55781">
    <property type="entry name" value="GAF domain-like"/>
    <property type="match status" value="1"/>
</dbReference>
<dbReference type="Pfam" id="PF06580">
    <property type="entry name" value="His_kinase"/>
    <property type="match status" value="1"/>
</dbReference>
<evidence type="ECO:0000256" key="4">
    <source>
        <dbReference type="ARBA" id="ARBA00023012"/>
    </source>
</evidence>
<name>R4KG52_9FIRM</name>
<organism evidence="7 8">
    <name type="scientific">Desulfoscipio gibsoniae DSM 7213</name>
    <dbReference type="NCBI Taxonomy" id="767817"/>
    <lineage>
        <taxon>Bacteria</taxon>
        <taxon>Bacillati</taxon>
        <taxon>Bacillota</taxon>
        <taxon>Clostridia</taxon>
        <taxon>Eubacteriales</taxon>
        <taxon>Desulfallaceae</taxon>
        <taxon>Desulfoscipio</taxon>
    </lineage>
</organism>
<evidence type="ECO:0000256" key="5">
    <source>
        <dbReference type="SAM" id="Phobius"/>
    </source>
</evidence>
<dbReference type="Gene3D" id="3.30.450.40">
    <property type="match status" value="1"/>
</dbReference>
<comment type="catalytic activity">
    <reaction evidence="1">
        <text>ATP + protein L-histidine = ADP + protein N-phospho-L-histidine.</text>
        <dbReference type="EC" id="2.7.13.3"/>
    </reaction>
</comment>
<dbReference type="PROSITE" id="PS50109">
    <property type="entry name" value="HIS_KIN"/>
    <property type="match status" value="1"/>
</dbReference>
<sequence length="444" mass="49256">MPSMESPTCKTLLCWCVIFAITLAAIYLWQPQLYAAVAFLTFSALLSTLAAIYIFTHWHSHRHNPVDEPLDPTLRIANETLPILRRGLNEETAGYTAEIIRRTADVAAVAITDREKVLAYIGAGSNHHKAGLPIMTLATKEVIRTGEIKIVRDGYGLDCPVPGCPLQSAVIVPLLCKGELVGTVKLYQTQQGELPHAVVKLAVGVAQLLGMQMELAEVDRQAQLVTKAELDALQAQINPHFLFNTLNTIIMFSRTNPETARRLLIRLASFFRHALKRHGHFNTLKEEMEYLNTYLILERARFRDKLRVVREIDDELLECKVPVLTIQPLVENAIKHGILPKPGQGTVQITASKHEDEMLIVVRDDGVGIDIELQPKVLTPGFGSGNGVGLSNVHERLKGLYGHDYGLRIVSVPGEGTSIYVRIPLSYNTLEREGETNEAKSIDS</sequence>
<gene>
    <name evidence="7" type="ORF">Desgi_2131</name>
</gene>
<dbReference type="InterPro" id="IPR005467">
    <property type="entry name" value="His_kinase_dom"/>
</dbReference>
<feature type="transmembrane region" description="Helical" evidence="5">
    <location>
        <begin position="12"/>
        <end position="29"/>
    </location>
</feature>
<feature type="domain" description="Histidine kinase" evidence="6">
    <location>
        <begin position="326"/>
        <end position="427"/>
    </location>
</feature>
<dbReference type="PANTHER" id="PTHR34220">
    <property type="entry name" value="SENSOR HISTIDINE KINASE YPDA"/>
    <property type="match status" value="1"/>
</dbReference>
<dbReference type="KEGG" id="dgi:Desgi_2131"/>
<keyword evidence="8" id="KW-1185">Reference proteome</keyword>
<dbReference type="InterPro" id="IPR003594">
    <property type="entry name" value="HATPase_dom"/>
</dbReference>
<evidence type="ECO:0000256" key="3">
    <source>
        <dbReference type="ARBA" id="ARBA00022777"/>
    </source>
</evidence>
<dbReference type="EMBL" id="CP003273">
    <property type="protein sequence ID" value="AGL01564.1"/>
    <property type="molecule type" value="Genomic_DNA"/>
</dbReference>
<dbReference type="RefSeq" id="WP_006521992.1">
    <property type="nucleotide sequence ID" value="NC_021184.1"/>
</dbReference>
<accession>R4KG52</accession>
<dbReference type="InterPro" id="IPR003018">
    <property type="entry name" value="GAF"/>
</dbReference>
<keyword evidence="5" id="KW-0812">Transmembrane</keyword>
<dbReference type="InterPro" id="IPR029016">
    <property type="entry name" value="GAF-like_dom_sf"/>
</dbReference>
<evidence type="ECO:0000313" key="7">
    <source>
        <dbReference type="EMBL" id="AGL01564.1"/>
    </source>
</evidence>
<evidence type="ECO:0000256" key="2">
    <source>
        <dbReference type="ARBA" id="ARBA00012438"/>
    </source>
</evidence>
<dbReference type="GO" id="GO:0016020">
    <property type="term" value="C:membrane"/>
    <property type="evidence" value="ECO:0007669"/>
    <property type="project" value="InterPro"/>
</dbReference>
<dbReference type="InterPro" id="IPR036890">
    <property type="entry name" value="HATPase_C_sf"/>
</dbReference>
<dbReference type="PANTHER" id="PTHR34220:SF7">
    <property type="entry name" value="SENSOR HISTIDINE KINASE YPDA"/>
    <property type="match status" value="1"/>
</dbReference>
<keyword evidence="3" id="KW-0808">Transferase</keyword>
<proteinExistence type="predicted"/>
<dbReference type="Pfam" id="PF02518">
    <property type="entry name" value="HATPase_c"/>
    <property type="match status" value="1"/>
</dbReference>
<dbReference type="InterPro" id="IPR010559">
    <property type="entry name" value="Sig_transdc_His_kin_internal"/>
</dbReference>
<evidence type="ECO:0000313" key="8">
    <source>
        <dbReference type="Proteomes" id="UP000013520"/>
    </source>
</evidence>
<protein>
    <recommendedName>
        <fullName evidence="2">histidine kinase</fullName>
        <ecNumber evidence="2">2.7.13.3</ecNumber>
    </recommendedName>
</protein>